<evidence type="ECO:0000313" key="2">
    <source>
        <dbReference type="Proteomes" id="UP001230649"/>
    </source>
</evidence>
<protein>
    <submittedName>
        <fullName evidence="1">Uncharacterized protein</fullName>
    </submittedName>
</protein>
<proteinExistence type="predicted"/>
<sequence length="363" mass="41188">MPLAALKHAYDSTLLDNTQTLVQVETALRNVTWFLPGRFQDAELASEGDRRRRQGRSLKAPLRRTGDAALGQALPLPSDHTRYTEYFSRHSSTYRTASRALVVIGYVQLLLEMMVVRGRKQEGKDVGRWKRWKLLVWLEGVKTALRLSLLIATKRPVLPFPLAQREIDPSVLTQDTPAQPTTAPAPHIVLDFPLDAPAHAYLTPLVPRLPEAYQSDPRTLLPEIQGWREWLGEGMQASEGLVSVLVYAVLARQRRAARGGAGMMDIARENRWTSVIPLLWVLLARTMRRPARGTTPLLAETYGSRDRALMFHLVRGAIWQRWTRGKVMRVVQGLEKVWGVRLVAGIVRDHVELVDEYYYYTAT</sequence>
<accession>A0ACC2V8Z7</accession>
<name>A0ACC2V8Z7_9TREE</name>
<comment type="caution">
    <text evidence="1">The sequence shown here is derived from an EMBL/GenBank/DDBJ whole genome shotgun (WGS) entry which is preliminary data.</text>
</comment>
<organism evidence="1 2">
    <name type="scientific">Naganishia adeliensis</name>
    <dbReference type="NCBI Taxonomy" id="92952"/>
    <lineage>
        <taxon>Eukaryota</taxon>
        <taxon>Fungi</taxon>
        <taxon>Dikarya</taxon>
        <taxon>Basidiomycota</taxon>
        <taxon>Agaricomycotina</taxon>
        <taxon>Tremellomycetes</taxon>
        <taxon>Filobasidiales</taxon>
        <taxon>Filobasidiaceae</taxon>
        <taxon>Naganishia</taxon>
    </lineage>
</organism>
<dbReference type="Proteomes" id="UP001230649">
    <property type="component" value="Unassembled WGS sequence"/>
</dbReference>
<gene>
    <name evidence="1" type="ORF">QFC20_006553</name>
</gene>
<keyword evidence="2" id="KW-1185">Reference proteome</keyword>
<dbReference type="EMBL" id="JASBWS010000119">
    <property type="protein sequence ID" value="KAJ9095844.1"/>
    <property type="molecule type" value="Genomic_DNA"/>
</dbReference>
<reference evidence="1" key="1">
    <citation type="submission" date="2023-04" db="EMBL/GenBank/DDBJ databases">
        <title>Draft Genome sequencing of Naganishia species isolated from polar environments using Oxford Nanopore Technology.</title>
        <authorList>
            <person name="Leo P."/>
            <person name="Venkateswaran K."/>
        </authorList>
    </citation>
    <scope>NUCLEOTIDE SEQUENCE</scope>
    <source>
        <strain evidence="1">MNA-CCFEE 5262</strain>
    </source>
</reference>
<evidence type="ECO:0000313" key="1">
    <source>
        <dbReference type="EMBL" id="KAJ9095844.1"/>
    </source>
</evidence>